<accession>A0A1R1PBV5</accession>
<feature type="compositionally biased region" description="Acidic residues" evidence="1">
    <location>
        <begin position="350"/>
        <end position="367"/>
    </location>
</feature>
<dbReference type="InterPro" id="IPR032675">
    <property type="entry name" value="LRR_dom_sf"/>
</dbReference>
<gene>
    <name evidence="2" type="ORF">AX774_g8161</name>
</gene>
<comment type="caution">
    <text evidence="2">The sequence shown here is derived from an EMBL/GenBank/DDBJ whole genome shotgun (WGS) entry which is preliminary data.</text>
</comment>
<name>A0A1R1PBV5_ZANCU</name>
<dbReference type="SUPFAM" id="SSF52047">
    <property type="entry name" value="RNI-like"/>
    <property type="match status" value="1"/>
</dbReference>
<proteinExistence type="predicted"/>
<dbReference type="AlphaFoldDB" id="A0A1R1PBV5"/>
<feature type="region of interest" description="Disordered" evidence="1">
    <location>
        <begin position="331"/>
        <end position="367"/>
    </location>
</feature>
<evidence type="ECO:0000313" key="3">
    <source>
        <dbReference type="Proteomes" id="UP000188320"/>
    </source>
</evidence>
<dbReference type="EMBL" id="LSSK01001924">
    <property type="protein sequence ID" value="OMH78448.1"/>
    <property type="molecule type" value="Genomic_DNA"/>
</dbReference>
<evidence type="ECO:0000256" key="1">
    <source>
        <dbReference type="SAM" id="MobiDB-lite"/>
    </source>
</evidence>
<sequence length="367" mass="40203">MLLQKAQGLTHLVVGGIYSNSGAVLKNITPKHLPKLQSLELREHSTPGQFNSFLNQNWESITQLSTFAFLMPPETSKIIGASFKNLQSLNFTEIQMITPENMNLILKSYSKQLEKIQLCACGIDISEAWSPGLEWKRLKRATLVNTGITTAMLESLLTSEMLNEIEIAASALSDEKELLKLLESPKSNLLTKNLEVLIIRGLNGLSARGVKALIERFKMSLHEVEIAGIDISKKECQMLREKYGTISFFFASDQHMPPEMMEALQRMQEMEMEGHEHGGGGGGCCGGHGMPAMSNNNPLMAMLGQGMMGGPSLADGEIDVISGVQFANPLSKSPQLKEVRMGQAGSNEGSWEDENMSDEEGGINDVD</sequence>
<dbReference type="Proteomes" id="UP000188320">
    <property type="component" value="Unassembled WGS sequence"/>
</dbReference>
<organism evidence="2 3">
    <name type="scientific">Zancudomyces culisetae</name>
    <name type="common">Gut fungus</name>
    <name type="synonym">Smittium culisetae</name>
    <dbReference type="NCBI Taxonomy" id="1213189"/>
    <lineage>
        <taxon>Eukaryota</taxon>
        <taxon>Fungi</taxon>
        <taxon>Fungi incertae sedis</taxon>
        <taxon>Zoopagomycota</taxon>
        <taxon>Kickxellomycotina</taxon>
        <taxon>Harpellomycetes</taxon>
        <taxon>Harpellales</taxon>
        <taxon>Legeriomycetaceae</taxon>
        <taxon>Zancudomyces</taxon>
    </lineage>
</organism>
<evidence type="ECO:0000313" key="2">
    <source>
        <dbReference type="EMBL" id="OMH78448.1"/>
    </source>
</evidence>
<protein>
    <submittedName>
        <fullName evidence="2">Uncharacterized protein</fullName>
    </submittedName>
</protein>
<reference evidence="3" key="1">
    <citation type="submission" date="2017-01" db="EMBL/GenBank/DDBJ databases">
        <authorList>
            <person name="Wang Y."/>
            <person name="White M."/>
            <person name="Kvist S."/>
            <person name="Moncalvo J.-M."/>
        </authorList>
    </citation>
    <scope>NUCLEOTIDE SEQUENCE [LARGE SCALE GENOMIC DNA]</scope>
    <source>
        <strain evidence="3">COL-18-3</strain>
    </source>
</reference>
<dbReference type="Gene3D" id="3.80.10.10">
    <property type="entry name" value="Ribonuclease Inhibitor"/>
    <property type="match status" value="1"/>
</dbReference>
<keyword evidence="3" id="KW-1185">Reference proteome</keyword>